<dbReference type="InterPro" id="IPR000534">
    <property type="entry name" value="Semialdehyde_DH_NAD-bd"/>
</dbReference>
<dbReference type="PANTHER" id="PTHR32338:SF10">
    <property type="entry name" value="N-ACETYL-GAMMA-GLUTAMYL-PHOSPHATE REDUCTASE, CHLOROPLASTIC-RELATED"/>
    <property type="match status" value="1"/>
</dbReference>
<dbReference type="Pfam" id="PF01118">
    <property type="entry name" value="Semialdhyde_dh"/>
    <property type="match status" value="1"/>
</dbReference>
<gene>
    <name evidence="5 8" type="primary">argC</name>
    <name evidence="8" type="ORF">QK289_13455</name>
</gene>
<sequence length="343" mass="38461">MKCTIIGATGYAAIELIRMIELHPYLEIVSLISDSMTDQDINLLYSFMNENNYSRLAKFSVEHIEEVETDILFLATPSGISMNYVKQLGNWKGTVIDLSGDLRLEKTLYEKWYGHEGIDRLIQRKATYGLTEWKRDQIKQSRLIANPGCYATAILLGLLPLLAEEMIDPAQIIVHASSGLSGAGKTLTEQTHHVRSNENVRLYKMNRHQHIPEIESIAEDITGQKIMISLATYLVPLNRGIMATMTLQPLVEKTEAAWRAWFSEKYENEPFIRIGQAEPEIKSAAGSNYCDLSVYVDPRTGRLTVVSVIDNMQKGAAGQAIQNANVVCGYPETSGLTQQPFFI</sequence>
<dbReference type="SUPFAM" id="SSF51735">
    <property type="entry name" value="NAD(P)-binding Rossmann-fold domains"/>
    <property type="match status" value="1"/>
</dbReference>
<evidence type="ECO:0000256" key="2">
    <source>
        <dbReference type="ARBA" id="ARBA00022605"/>
    </source>
</evidence>
<feature type="active site" evidence="5 6">
    <location>
        <position position="149"/>
    </location>
</feature>
<dbReference type="GO" id="GO:0003942">
    <property type="term" value="F:N-acetyl-gamma-glutamyl-phosphate reductase activity"/>
    <property type="evidence" value="ECO:0007669"/>
    <property type="project" value="UniProtKB-EC"/>
</dbReference>
<dbReference type="PANTHER" id="PTHR32338">
    <property type="entry name" value="N-ACETYL-GAMMA-GLUTAMYL-PHOSPHATE REDUCTASE, CHLOROPLASTIC-RELATED-RELATED"/>
    <property type="match status" value="1"/>
</dbReference>
<comment type="catalytic activity">
    <reaction evidence="5">
        <text>N-acetyl-L-glutamate 5-semialdehyde + phosphate + NADP(+) = N-acetyl-L-glutamyl 5-phosphate + NADPH + H(+)</text>
        <dbReference type="Rhea" id="RHEA:21588"/>
        <dbReference type="ChEBI" id="CHEBI:15378"/>
        <dbReference type="ChEBI" id="CHEBI:29123"/>
        <dbReference type="ChEBI" id="CHEBI:43474"/>
        <dbReference type="ChEBI" id="CHEBI:57783"/>
        <dbReference type="ChEBI" id="CHEBI:57936"/>
        <dbReference type="ChEBI" id="CHEBI:58349"/>
        <dbReference type="EC" id="1.2.1.38"/>
    </reaction>
</comment>
<evidence type="ECO:0000259" key="7">
    <source>
        <dbReference type="SMART" id="SM00859"/>
    </source>
</evidence>
<keyword evidence="5" id="KW-0963">Cytoplasm</keyword>
<dbReference type="InterPro" id="IPR058924">
    <property type="entry name" value="AGPR_dimerisation_dom"/>
</dbReference>
<comment type="similarity">
    <text evidence="5">Belongs to the NAGSA dehydrogenase family. Type 1 subfamily.</text>
</comment>
<evidence type="ECO:0000256" key="4">
    <source>
        <dbReference type="ARBA" id="ARBA00023002"/>
    </source>
</evidence>
<keyword evidence="3 5" id="KW-0521">NADP</keyword>
<dbReference type="InterPro" id="IPR000706">
    <property type="entry name" value="AGPR_type-1"/>
</dbReference>
<comment type="pathway">
    <text evidence="5">Amino-acid biosynthesis; L-arginine biosynthesis; N(2)-acetyl-L-ornithine from L-glutamate: step 3/4.</text>
</comment>
<keyword evidence="9" id="KW-1185">Reference proteome</keyword>
<keyword evidence="4 5" id="KW-0560">Oxidoreductase</keyword>
<evidence type="ECO:0000313" key="9">
    <source>
        <dbReference type="Proteomes" id="UP001243286"/>
    </source>
</evidence>
<reference evidence="8 9" key="1">
    <citation type="submission" date="2023-04" db="EMBL/GenBank/DDBJ databases">
        <title>Antarctic isolates genomes.</title>
        <authorList>
            <person name="Dimov S.G."/>
        </authorList>
    </citation>
    <scope>NUCLEOTIDE SEQUENCE [LARGE SCALE GENOMIC DNA]</scope>
    <source>
        <strain evidence="8 9">AL19</strain>
    </source>
</reference>
<dbReference type="EC" id="1.2.1.38" evidence="5"/>
<dbReference type="EMBL" id="JASBQV010000026">
    <property type="protein sequence ID" value="MDI3236017.1"/>
    <property type="molecule type" value="Genomic_DNA"/>
</dbReference>
<dbReference type="Gene3D" id="3.40.50.720">
    <property type="entry name" value="NAD(P)-binding Rossmann-like Domain"/>
    <property type="match status" value="1"/>
</dbReference>
<keyword evidence="2 5" id="KW-0028">Amino-acid biosynthesis</keyword>
<dbReference type="HAMAP" id="MF_00150">
    <property type="entry name" value="ArgC_type1"/>
    <property type="match status" value="1"/>
</dbReference>
<dbReference type="Pfam" id="PF22698">
    <property type="entry name" value="Semialdhyde_dhC_1"/>
    <property type="match status" value="1"/>
</dbReference>
<evidence type="ECO:0000256" key="5">
    <source>
        <dbReference type="HAMAP-Rule" id="MF_00150"/>
    </source>
</evidence>
<dbReference type="Proteomes" id="UP001243286">
    <property type="component" value="Unassembled WGS sequence"/>
</dbReference>
<evidence type="ECO:0000256" key="3">
    <source>
        <dbReference type="ARBA" id="ARBA00022857"/>
    </source>
</evidence>
<dbReference type="NCBIfam" id="TIGR01850">
    <property type="entry name" value="argC"/>
    <property type="match status" value="1"/>
</dbReference>
<dbReference type="InterPro" id="IPR023013">
    <property type="entry name" value="AGPR_AS"/>
</dbReference>
<protein>
    <recommendedName>
        <fullName evidence="5">N-acetyl-gamma-glutamyl-phosphate reductase</fullName>
        <shortName evidence="5">AGPR</shortName>
        <ecNumber evidence="5">1.2.1.38</ecNumber>
    </recommendedName>
    <alternativeName>
        <fullName evidence="5">N-acetyl-glutamate semialdehyde dehydrogenase</fullName>
        <shortName evidence="5">NAGSA dehydrogenase</shortName>
    </alternativeName>
</protein>
<accession>A0ABT6R4Z1</accession>
<name>A0ABT6R4Z1_9BACL</name>
<dbReference type="SMART" id="SM00859">
    <property type="entry name" value="Semialdhyde_dh"/>
    <property type="match status" value="1"/>
</dbReference>
<comment type="function">
    <text evidence="5">Catalyzes the NADPH-dependent reduction of N-acetyl-5-glutamyl phosphate to yield N-acetyl-L-glutamate 5-semialdehyde.</text>
</comment>
<comment type="caution">
    <text evidence="8">The sequence shown here is derived from an EMBL/GenBank/DDBJ whole genome shotgun (WGS) entry which is preliminary data.</text>
</comment>
<dbReference type="Gene3D" id="3.30.360.10">
    <property type="entry name" value="Dihydrodipicolinate Reductase, domain 2"/>
    <property type="match status" value="1"/>
</dbReference>
<dbReference type="CDD" id="cd17895">
    <property type="entry name" value="AGPR_1_N"/>
    <property type="match status" value="1"/>
</dbReference>
<evidence type="ECO:0000256" key="6">
    <source>
        <dbReference type="PROSITE-ProRule" id="PRU10010"/>
    </source>
</evidence>
<keyword evidence="1 5" id="KW-0055">Arginine biosynthesis</keyword>
<dbReference type="SUPFAM" id="SSF55347">
    <property type="entry name" value="Glyceraldehyde-3-phosphate dehydrogenase-like, C-terminal domain"/>
    <property type="match status" value="1"/>
</dbReference>
<dbReference type="PROSITE" id="PS01224">
    <property type="entry name" value="ARGC"/>
    <property type="match status" value="1"/>
</dbReference>
<feature type="domain" description="Semialdehyde dehydrogenase NAD-binding" evidence="7">
    <location>
        <begin position="2"/>
        <end position="141"/>
    </location>
</feature>
<evidence type="ECO:0000313" key="8">
    <source>
        <dbReference type="EMBL" id="MDI3236017.1"/>
    </source>
</evidence>
<dbReference type="RefSeq" id="WP_014969570.1">
    <property type="nucleotide sequence ID" value="NZ_JANJYY010000009.1"/>
</dbReference>
<dbReference type="CDD" id="cd23934">
    <property type="entry name" value="AGPR_1_C"/>
    <property type="match status" value="1"/>
</dbReference>
<dbReference type="InterPro" id="IPR036291">
    <property type="entry name" value="NAD(P)-bd_dom_sf"/>
</dbReference>
<dbReference type="InterPro" id="IPR050085">
    <property type="entry name" value="AGPR"/>
</dbReference>
<comment type="subcellular location">
    <subcellularLocation>
        <location evidence="5">Cytoplasm</location>
    </subcellularLocation>
</comment>
<organism evidence="8 9">
    <name type="scientific">Exiguobacterium antarcticum</name>
    <dbReference type="NCBI Taxonomy" id="132920"/>
    <lineage>
        <taxon>Bacteria</taxon>
        <taxon>Bacillati</taxon>
        <taxon>Bacillota</taxon>
        <taxon>Bacilli</taxon>
        <taxon>Bacillales</taxon>
        <taxon>Bacillales Family XII. Incertae Sedis</taxon>
        <taxon>Exiguobacterium</taxon>
    </lineage>
</organism>
<evidence type="ECO:0000256" key="1">
    <source>
        <dbReference type="ARBA" id="ARBA00022571"/>
    </source>
</evidence>
<proteinExistence type="inferred from homology"/>